<dbReference type="InterPro" id="IPR052220">
    <property type="entry name" value="METTL25"/>
</dbReference>
<comment type="caution">
    <text evidence="3">The sequence shown here is derived from an EMBL/GenBank/DDBJ whole genome shotgun (WGS) entry which is preliminary data.</text>
</comment>
<evidence type="ECO:0000256" key="1">
    <source>
        <dbReference type="SAM" id="MobiDB-lite"/>
    </source>
</evidence>
<evidence type="ECO:0000313" key="3">
    <source>
        <dbReference type="EMBL" id="RUS26267.1"/>
    </source>
</evidence>
<dbReference type="InterPro" id="IPR025714">
    <property type="entry name" value="Methyltranfer_dom"/>
</dbReference>
<keyword evidence="4" id="KW-1185">Reference proteome</keyword>
<reference evidence="3 4" key="1">
    <citation type="journal article" date="2018" name="New Phytol.">
        <title>Phylogenomics of Endogonaceae and evolution of mycorrhizas within Mucoromycota.</title>
        <authorList>
            <person name="Chang Y."/>
            <person name="Desiro A."/>
            <person name="Na H."/>
            <person name="Sandor L."/>
            <person name="Lipzen A."/>
            <person name="Clum A."/>
            <person name="Barry K."/>
            <person name="Grigoriev I.V."/>
            <person name="Martin F.M."/>
            <person name="Stajich J.E."/>
            <person name="Smith M.E."/>
            <person name="Bonito G."/>
            <person name="Spatafora J.W."/>
        </authorList>
    </citation>
    <scope>NUCLEOTIDE SEQUENCE [LARGE SCALE GENOMIC DNA]</scope>
    <source>
        <strain evidence="3 4">AD002</strain>
    </source>
</reference>
<dbReference type="GO" id="GO:0008168">
    <property type="term" value="F:methyltransferase activity"/>
    <property type="evidence" value="ECO:0007669"/>
    <property type="project" value="UniProtKB-KW"/>
</dbReference>
<dbReference type="AlphaFoldDB" id="A0A433Q911"/>
<feature type="region of interest" description="Disordered" evidence="1">
    <location>
        <begin position="188"/>
        <end position="212"/>
    </location>
</feature>
<dbReference type="PANTHER" id="PTHR12496:SF0">
    <property type="entry name" value="METHYLTRANSFERASE DOMAIN-CONTAINING PROTEIN"/>
    <property type="match status" value="1"/>
</dbReference>
<keyword evidence="3" id="KW-0808">Transferase</keyword>
<dbReference type="Pfam" id="PF13679">
    <property type="entry name" value="Methyltransf_32"/>
    <property type="match status" value="1"/>
</dbReference>
<name>A0A433Q911_9FUNG</name>
<evidence type="ECO:0000313" key="4">
    <source>
        <dbReference type="Proteomes" id="UP000274822"/>
    </source>
</evidence>
<keyword evidence="3" id="KW-0489">Methyltransferase</keyword>
<feature type="domain" description="Methyltransferase" evidence="2">
    <location>
        <begin position="115"/>
        <end position="314"/>
    </location>
</feature>
<organism evidence="3 4">
    <name type="scientific">Jimgerdemannia flammicorona</name>
    <dbReference type="NCBI Taxonomy" id="994334"/>
    <lineage>
        <taxon>Eukaryota</taxon>
        <taxon>Fungi</taxon>
        <taxon>Fungi incertae sedis</taxon>
        <taxon>Mucoromycota</taxon>
        <taxon>Mucoromycotina</taxon>
        <taxon>Endogonomycetes</taxon>
        <taxon>Endogonales</taxon>
        <taxon>Endogonaceae</taxon>
        <taxon>Jimgerdemannia</taxon>
    </lineage>
</organism>
<dbReference type="EMBL" id="RBNJ01010878">
    <property type="protein sequence ID" value="RUS26267.1"/>
    <property type="molecule type" value="Genomic_DNA"/>
</dbReference>
<dbReference type="Proteomes" id="UP000274822">
    <property type="component" value="Unassembled WGS sequence"/>
</dbReference>
<evidence type="ECO:0000259" key="2">
    <source>
        <dbReference type="Pfam" id="PF13679"/>
    </source>
</evidence>
<sequence length="546" mass="61148">MTSYLARDALPLPAAFRDSPADDYANALMAFSKKYTWLANIHTVDFFTMDYWHMMDPEWTDALLSDAVGYPELMRLASFSECMQFVREALDLALLRDVPSYSSIDKHILPGMTEKKLHEVKVEILSGLIAQVSKETGVSSVIDLGAGQVSTTEGYLSRALAFQHDLHVLAIDSCSIQTCGAQRYQEMAEKTSQKRKQSSSTARPYEENNVSTSTLTLNAIPSDRPSTNASNLHHITQEVTFSSLPTLLTDWSTSTFWHQSTATSTANTDTRARWLLCGLHACGDLSSHMIQLFLGSDDVRCLVNVGCCYHSLSEGLEDEGATEPRFAFPMSRHFQAAQFQMGATARMLACQAPSRWSERQESTVKSFEHHFFRALLQVGVGRRFPCFSCGPCCFLSLSDVSVTRNVSSPHQYIMVDKGFATVANPPVIGRLNKKRDFTSFEIYCHAALRRLKLPLDSITVEEARRYEAEFKLRGADRQIAIVSTFRALLAPVLESVVLVDRWCAVREGMQLENATERLEGSRKGVWMWPLFDRVTSPRNVVIVAVK</sequence>
<protein>
    <submittedName>
        <fullName evidence="3">Methyltransferase domain-containing protein</fullName>
    </submittedName>
</protein>
<accession>A0A433Q911</accession>
<dbReference type="GO" id="GO:0032259">
    <property type="term" value="P:methylation"/>
    <property type="evidence" value="ECO:0007669"/>
    <property type="project" value="UniProtKB-KW"/>
</dbReference>
<gene>
    <name evidence="3" type="ORF">BC938DRAFT_471002</name>
</gene>
<proteinExistence type="predicted"/>
<dbReference type="PANTHER" id="PTHR12496">
    <property type="entry name" value="CGI-41 METHYLTRANSFERASE"/>
    <property type="match status" value="1"/>
</dbReference>